<accession>A0A238WQ47</accession>
<sequence>MLLAGRSQETGGDAEAEAPDSGKQQSADLPHSGAPAVQDPIEDTSAFENDVCSVLTEAQVDRLDVEIQQSEEDGQDFGPACRWRTETRDESFTTALLTVDGEGLSTSYADEQADRVELFEELDLIAGHPVVAVDLNDDREDGYCNVEVGLRDDLSFYLALSADVDSSPYHDDSCGAAYEIAGMAVETIEGGQ</sequence>
<dbReference type="AlphaFoldDB" id="A0A238WQ47"/>
<dbReference type="EMBL" id="FZNW01000007">
    <property type="protein sequence ID" value="SNR48676.1"/>
    <property type="molecule type" value="Genomic_DNA"/>
</dbReference>
<gene>
    <name evidence="2" type="ORF">SAMN06265360_10778</name>
</gene>
<evidence type="ECO:0000256" key="1">
    <source>
        <dbReference type="SAM" id="MobiDB-lite"/>
    </source>
</evidence>
<name>A0A238WQ47_9PSEU</name>
<dbReference type="Pfam" id="PF12079">
    <property type="entry name" value="DUF3558"/>
    <property type="match status" value="1"/>
</dbReference>
<evidence type="ECO:0000313" key="2">
    <source>
        <dbReference type="EMBL" id="SNR48676.1"/>
    </source>
</evidence>
<feature type="region of interest" description="Disordered" evidence="1">
    <location>
        <begin position="1"/>
        <end position="45"/>
    </location>
</feature>
<reference evidence="2 3" key="1">
    <citation type="submission" date="2017-06" db="EMBL/GenBank/DDBJ databases">
        <authorList>
            <person name="Kim H.J."/>
            <person name="Triplett B.A."/>
        </authorList>
    </citation>
    <scope>NUCLEOTIDE SEQUENCE [LARGE SCALE GENOMIC DNA]</scope>
    <source>
        <strain evidence="2 3">DSM 45207</strain>
    </source>
</reference>
<evidence type="ECO:0000313" key="3">
    <source>
        <dbReference type="Proteomes" id="UP000198348"/>
    </source>
</evidence>
<proteinExistence type="predicted"/>
<keyword evidence="3" id="KW-1185">Reference proteome</keyword>
<dbReference type="InterPro" id="IPR024520">
    <property type="entry name" value="DUF3558"/>
</dbReference>
<dbReference type="Proteomes" id="UP000198348">
    <property type="component" value="Unassembled WGS sequence"/>
</dbReference>
<protein>
    <recommendedName>
        <fullName evidence="4">DUF3558 domain-containing protein</fullName>
    </recommendedName>
</protein>
<organism evidence="2 3">
    <name type="scientific">Haloechinothrix alba</name>
    <dbReference type="NCBI Taxonomy" id="664784"/>
    <lineage>
        <taxon>Bacteria</taxon>
        <taxon>Bacillati</taxon>
        <taxon>Actinomycetota</taxon>
        <taxon>Actinomycetes</taxon>
        <taxon>Pseudonocardiales</taxon>
        <taxon>Pseudonocardiaceae</taxon>
        <taxon>Haloechinothrix</taxon>
    </lineage>
</organism>
<evidence type="ECO:0008006" key="4">
    <source>
        <dbReference type="Google" id="ProtNLM"/>
    </source>
</evidence>